<accession>A0A9P9IBX8</accession>
<dbReference type="AlphaFoldDB" id="A0A9P9IBX8"/>
<dbReference type="Proteomes" id="UP000738349">
    <property type="component" value="Unassembled WGS sequence"/>
</dbReference>
<dbReference type="OrthoDB" id="5114916at2759"/>
<feature type="compositionally biased region" description="Polar residues" evidence="1">
    <location>
        <begin position="287"/>
        <end position="303"/>
    </location>
</feature>
<evidence type="ECO:0000256" key="1">
    <source>
        <dbReference type="SAM" id="MobiDB-lite"/>
    </source>
</evidence>
<feature type="region of interest" description="Disordered" evidence="1">
    <location>
        <begin position="341"/>
        <end position="368"/>
    </location>
</feature>
<organism evidence="2 3">
    <name type="scientific">Dactylonectria macrodidyma</name>
    <dbReference type="NCBI Taxonomy" id="307937"/>
    <lineage>
        <taxon>Eukaryota</taxon>
        <taxon>Fungi</taxon>
        <taxon>Dikarya</taxon>
        <taxon>Ascomycota</taxon>
        <taxon>Pezizomycotina</taxon>
        <taxon>Sordariomycetes</taxon>
        <taxon>Hypocreomycetidae</taxon>
        <taxon>Hypocreales</taxon>
        <taxon>Nectriaceae</taxon>
        <taxon>Dactylonectria</taxon>
    </lineage>
</organism>
<comment type="caution">
    <text evidence="2">The sequence shown here is derived from an EMBL/GenBank/DDBJ whole genome shotgun (WGS) entry which is preliminary data.</text>
</comment>
<reference evidence="2" key="1">
    <citation type="journal article" date="2021" name="Nat. Commun.">
        <title>Genetic determinants of endophytism in the Arabidopsis root mycobiome.</title>
        <authorList>
            <person name="Mesny F."/>
            <person name="Miyauchi S."/>
            <person name="Thiergart T."/>
            <person name="Pickel B."/>
            <person name="Atanasova L."/>
            <person name="Karlsson M."/>
            <person name="Huettel B."/>
            <person name="Barry K.W."/>
            <person name="Haridas S."/>
            <person name="Chen C."/>
            <person name="Bauer D."/>
            <person name="Andreopoulos W."/>
            <person name="Pangilinan J."/>
            <person name="LaButti K."/>
            <person name="Riley R."/>
            <person name="Lipzen A."/>
            <person name="Clum A."/>
            <person name="Drula E."/>
            <person name="Henrissat B."/>
            <person name="Kohler A."/>
            <person name="Grigoriev I.V."/>
            <person name="Martin F.M."/>
            <person name="Hacquard S."/>
        </authorList>
    </citation>
    <scope>NUCLEOTIDE SEQUENCE</scope>
    <source>
        <strain evidence="2">MPI-CAGE-AT-0147</strain>
    </source>
</reference>
<dbReference type="EMBL" id="JAGMUV010000033">
    <property type="protein sequence ID" value="KAH7114109.1"/>
    <property type="molecule type" value="Genomic_DNA"/>
</dbReference>
<sequence>MSQISTSHETHGEIEKSLFDTLTNKSATVTVLQSSLRISKGEILSCLRGSMLFMPAGGGWKLRECAQRLGRDNHEESCIQCRLGEHSTPWCGFEVLQLVYINQSGAPPQISLPGSSLAQRSEIARARKWKRVPLLDNPICPNSKCSSKFKSIGLLRVHLESTEKCLWSWTRVYAVMAILVLQIEPISIPEIRQQLTEIFDLTPNKWNMSKMLEKKAFIDNKTGKWFLQKSTREMLRSATVMPKDYKIDTADQSQINPKPLSASPSPPANSTHPIGSRAALSHDATHRSSQGEWLNQLTPSQAPSGRLAKLTEATNQNELVVEDSIGGQATKKRKFQLTYGTASAEKDHFRPEETESRNTSTEVIGNAEPDRTRYWDPVRASFC</sequence>
<protein>
    <submittedName>
        <fullName evidence="2">Uncharacterized protein</fullName>
    </submittedName>
</protein>
<evidence type="ECO:0000313" key="2">
    <source>
        <dbReference type="EMBL" id="KAH7114109.1"/>
    </source>
</evidence>
<feature type="region of interest" description="Disordered" evidence="1">
    <location>
        <begin position="254"/>
        <end position="303"/>
    </location>
</feature>
<gene>
    <name evidence="2" type="ORF">EDB81DRAFT_824229</name>
</gene>
<name>A0A9P9IBX8_9HYPO</name>
<evidence type="ECO:0000313" key="3">
    <source>
        <dbReference type="Proteomes" id="UP000738349"/>
    </source>
</evidence>
<feature type="compositionally biased region" description="Basic and acidic residues" evidence="1">
    <location>
        <begin position="344"/>
        <end position="356"/>
    </location>
</feature>
<keyword evidence="3" id="KW-1185">Reference proteome</keyword>
<proteinExistence type="predicted"/>